<evidence type="ECO:0000256" key="9">
    <source>
        <dbReference type="HAMAP-Rule" id="MF_00097"/>
    </source>
</evidence>
<evidence type="ECO:0000313" key="13">
    <source>
        <dbReference type="EMBL" id="RCX26617.1"/>
    </source>
</evidence>
<feature type="binding site" evidence="9">
    <location>
        <position position="74"/>
    </location>
    <ligand>
        <name>Mg(2+)</name>
        <dbReference type="ChEBI" id="CHEBI:18420"/>
    </ligand>
</feature>
<feature type="binding site" evidence="9">
    <location>
        <begin position="41"/>
        <end position="45"/>
    </location>
    <ligand>
        <name>4-amino-2-methyl-5-(diphosphooxymethyl)pyrimidine</name>
        <dbReference type="ChEBI" id="CHEBI:57841"/>
    </ligand>
</feature>
<evidence type="ECO:0000256" key="3">
    <source>
        <dbReference type="ARBA" id="ARBA00022723"/>
    </source>
</evidence>
<keyword evidence="2 9" id="KW-0808">Transferase</keyword>
<name>A0A369C1S6_9GAMM</name>
<dbReference type="Proteomes" id="UP000252707">
    <property type="component" value="Unassembled WGS sequence"/>
</dbReference>
<feature type="binding site" evidence="9">
    <location>
        <position position="169"/>
    </location>
    <ligand>
        <name>2-[(2R,5Z)-2-carboxy-4-methylthiazol-5(2H)-ylidene]ethyl phosphate</name>
        <dbReference type="ChEBI" id="CHEBI:62899"/>
    </ligand>
</feature>
<dbReference type="PANTHER" id="PTHR20857">
    <property type="entry name" value="THIAMINE-PHOSPHATE PYROPHOSPHORYLASE"/>
    <property type="match status" value="1"/>
</dbReference>
<dbReference type="GO" id="GO:0009228">
    <property type="term" value="P:thiamine biosynthetic process"/>
    <property type="evidence" value="ECO:0007669"/>
    <property type="project" value="UniProtKB-KW"/>
</dbReference>
<dbReference type="NCBIfam" id="TIGR00693">
    <property type="entry name" value="thiE"/>
    <property type="match status" value="1"/>
</dbReference>
<evidence type="ECO:0000259" key="12">
    <source>
        <dbReference type="Pfam" id="PF02581"/>
    </source>
</evidence>
<dbReference type="GO" id="GO:0005737">
    <property type="term" value="C:cytoplasm"/>
    <property type="evidence" value="ECO:0007669"/>
    <property type="project" value="TreeGrafter"/>
</dbReference>
<evidence type="ECO:0000256" key="8">
    <source>
        <dbReference type="ARBA" id="ARBA00047883"/>
    </source>
</evidence>
<dbReference type="InterPro" id="IPR034291">
    <property type="entry name" value="TMP_synthase"/>
</dbReference>
<comment type="pathway">
    <text evidence="1 9 11">Cofactor biosynthesis; thiamine diphosphate biosynthesis; thiamine phosphate from 4-amino-2-methyl-5-diphosphomethylpyrimidine and 4-methyl-5-(2-phosphoethyl)-thiazole: step 1/1.</text>
</comment>
<evidence type="ECO:0000313" key="14">
    <source>
        <dbReference type="Proteomes" id="UP000252707"/>
    </source>
</evidence>
<dbReference type="Pfam" id="PF02581">
    <property type="entry name" value="TMP-TENI"/>
    <property type="match status" value="1"/>
</dbReference>
<feature type="binding site" evidence="9">
    <location>
        <begin position="139"/>
        <end position="141"/>
    </location>
    <ligand>
        <name>2-[(2R,5Z)-2-carboxy-4-methylthiazol-5(2H)-ylidene]ethyl phosphate</name>
        <dbReference type="ChEBI" id="CHEBI:62899"/>
    </ligand>
</feature>
<feature type="binding site" evidence="9">
    <location>
        <position position="142"/>
    </location>
    <ligand>
        <name>4-amino-2-methyl-5-(diphosphooxymethyl)pyrimidine</name>
        <dbReference type="ChEBI" id="CHEBI:57841"/>
    </ligand>
</feature>
<dbReference type="HAMAP" id="MF_00097">
    <property type="entry name" value="TMP_synthase"/>
    <property type="match status" value="1"/>
</dbReference>
<dbReference type="CDD" id="cd00564">
    <property type="entry name" value="TMP_TenI"/>
    <property type="match status" value="1"/>
</dbReference>
<dbReference type="EMBL" id="QPJY01000009">
    <property type="protein sequence ID" value="RCX26617.1"/>
    <property type="molecule type" value="Genomic_DNA"/>
</dbReference>
<evidence type="ECO:0000256" key="5">
    <source>
        <dbReference type="ARBA" id="ARBA00022977"/>
    </source>
</evidence>
<evidence type="ECO:0000256" key="2">
    <source>
        <dbReference type="ARBA" id="ARBA00022679"/>
    </source>
</evidence>
<comment type="catalytic activity">
    <reaction evidence="6 9 10">
        <text>4-methyl-5-(2-phosphooxyethyl)-thiazole + 4-amino-2-methyl-5-(diphosphooxymethyl)pyrimidine + H(+) = thiamine phosphate + diphosphate</text>
        <dbReference type="Rhea" id="RHEA:22328"/>
        <dbReference type="ChEBI" id="CHEBI:15378"/>
        <dbReference type="ChEBI" id="CHEBI:33019"/>
        <dbReference type="ChEBI" id="CHEBI:37575"/>
        <dbReference type="ChEBI" id="CHEBI:57841"/>
        <dbReference type="ChEBI" id="CHEBI:58296"/>
        <dbReference type="EC" id="2.5.1.3"/>
    </reaction>
</comment>
<comment type="similarity">
    <text evidence="9 10">Belongs to the thiamine-phosphate synthase family.</text>
</comment>
<gene>
    <name evidence="9" type="primary">thiE</name>
    <name evidence="13" type="ORF">DFQ59_109146</name>
</gene>
<dbReference type="GO" id="GO:0000287">
    <property type="term" value="F:magnesium ion binding"/>
    <property type="evidence" value="ECO:0007669"/>
    <property type="project" value="UniProtKB-UniRule"/>
</dbReference>
<evidence type="ECO:0000256" key="6">
    <source>
        <dbReference type="ARBA" id="ARBA00047334"/>
    </source>
</evidence>
<evidence type="ECO:0000256" key="7">
    <source>
        <dbReference type="ARBA" id="ARBA00047851"/>
    </source>
</evidence>
<comment type="catalytic activity">
    <reaction evidence="8 9 10">
        <text>2-[(2R,5Z)-2-carboxy-4-methylthiazol-5(2H)-ylidene]ethyl phosphate + 4-amino-2-methyl-5-(diphosphooxymethyl)pyrimidine + 2 H(+) = thiamine phosphate + CO2 + diphosphate</text>
        <dbReference type="Rhea" id="RHEA:47844"/>
        <dbReference type="ChEBI" id="CHEBI:15378"/>
        <dbReference type="ChEBI" id="CHEBI:16526"/>
        <dbReference type="ChEBI" id="CHEBI:33019"/>
        <dbReference type="ChEBI" id="CHEBI:37575"/>
        <dbReference type="ChEBI" id="CHEBI:57841"/>
        <dbReference type="ChEBI" id="CHEBI:62899"/>
        <dbReference type="EC" id="2.5.1.3"/>
    </reaction>
</comment>
<evidence type="ECO:0000256" key="11">
    <source>
        <dbReference type="RuleBase" id="RU004253"/>
    </source>
</evidence>
<feature type="binding site" evidence="9">
    <location>
        <position position="73"/>
    </location>
    <ligand>
        <name>4-amino-2-methyl-5-(diphosphooxymethyl)pyrimidine</name>
        <dbReference type="ChEBI" id="CHEBI:57841"/>
    </ligand>
</feature>
<dbReference type="InterPro" id="IPR022998">
    <property type="entry name" value="ThiamineP_synth_TenI"/>
</dbReference>
<evidence type="ECO:0000256" key="4">
    <source>
        <dbReference type="ARBA" id="ARBA00022842"/>
    </source>
</evidence>
<accession>A0A369C1S6</accession>
<organism evidence="13 14">
    <name type="scientific">Thioalbus denitrificans</name>
    <dbReference type="NCBI Taxonomy" id="547122"/>
    <lineage>
        <taxon>Bacteria</taxon>
        <taxon>Pseudomonadati</taxon>
        <taxon>Pseudomonadota</taxon>
        <taxon>Gammaproteobacteria</taxon>
        <taxon>Chromatiales</taxon>
        <taxon>Ectothiorhodospiraceae</taxon>
        <taxon>Thioalbus</taxon>
    </lineage>
</organism>
<feature type="domain" description="Thiamine phosphate synthase/TenI" evidence="12">
    <location>
        <begin position="10"/>
        <end position="191"/>
    </location>
</feature>
<dbReference type="InterPro" id="IPR013785">
    <property type="entry name" value="Aldolase_TIM"/>
</dbReference>
<dbReference type="AlphaFoldDB" id="A0A369C1S6"/>
<comment type="caution">
    <text evidence="9">Lacks conserved residue(s) required for the propagation of feature annotation.</text>
</comment>
<comment type="catalytic activity">
    <reaction evidence="7 9 10">
        <text>2-(2-carboxy-4-methylthiazol-5-yl)ethyl phosphate + 4-amino-2-methyl-5-(diphosphooxymethyl)pyrimidine + 2 H(+) = thiamine phosphate + CO2 + diphosphate</text>
        <dbReference type="Rhea" id="RHEA:47848"/>
        <dbReference type="ChEBI" id="CHEBI:15378"/>
        <dbReference type="ChEBI" id="CHEBI:16526"/>
        <dbReference type="ChEBI" id="CHEBI:33019"/>
        <dbReference type="ChEBI" id="CHEBI:37575"/>
        <dbReference type="ChEBI" id="CHEBI:57841"/>
        <dbReference type="ChEBI" id="CHEBI:62890"/>
        <dbReference type="EC" id="2.5.1.3"/>
    </reaction>
</comment>
<dbReference type="InterPro" id="IPR036206">
    <property type="entry name" value="ThiamineP_synth_sf"/>
</dbReference>
<feature type="binding site" evidence="9">
    <location>
        <position position="93"/>
    </location>
    <ligand>
        <name>Mg(2+)</name>
        <dbReference type="ChEBI" id="CHEBI:18420"/>
    </ligand>
</feature>
<dbReference type="RefSeq" id="WP_114280695.1">
    <property type="nucleotide sequence ID" value="NZ_QPJY01000009.1"/>
</dbReference>
<dbReference type="Gene3D" id="3.20.20.70">
    <property type="entry name" value="Aldolase class I"/>
    <property type="match status" value="1"/>
</dbReference>
<feature type="binding site" evidence="9">
    <location>
        <position position="112"/>
    </location>
    <ligand>
        <name>4-amino-2-methyl-5-(diphosphooxymethyl)pyrimidine</name>
        <dbReference type="ChEBI" id="CHEBI:57841"/>
    </ligand>
</feature>
<keyword evidence="4 9" id="KW-0460">Magnesium</keyword>
<dbReference type="OrthoDB" id="9789949at2"/>
<comment type="function">
    <text evidence="9">Condenses 4-methyl-5-(beta-hydroxyethyl)thiazole monophosphate (THZ-P) and 2-methyl-4-amino-5-hydroxymethyl pyrimidine pyrophosphate (HMP-PP) to form thiamine monophosphate (TMP).</text>
</comment>
<dbReference type="PANTHER" id="PTHR20857:SF15">
    <property type="entry name" value="THIAMINE-PHOSPHATE SYNTHASE"/>
    <property type="match status" value="1"/>
</dbReference>
<dbReference type="GO" id="GO:0009229">
    <property type="term" value="P:thiamine diphosphate biosynthetic process"/>
    <property type="evidence" value="ECO:0007669"/>
    <property type="project" value="UniProtKB-UniRule"/>
</dbReference>
<protein>
    <recommendedName>
        <fullName evidence="9">Thiamine-phosphate synthase</fullName>
        <shortName evidence="9">TP synthase</shortName>
        <shortName evidence="9">TPS</shortName>
        <ecNumber evidence="9">2.5.1.3</ecNumber>
    </recommendedName>
    <alternativeName>
        <fullName evidence="9">Thiamine-phosphate pyrophosphorylase</fullName>
        <shortName evidence="9">TMP pyrophosphorylase</shortName>
        <shortName evidence="9">TMP-PPase</shortName>
    </alternativeName>
</protein>
<proteinExistence type="inferred from homology"/>
<dbReference type="UniPathway" id="UPA00060">
    <property type="reaction ID" value="UER00141"/>
</dbReference>
<dbReference type="GO" id="GO:0004789">
    <property type="term" value="F:thiamine-phosphate diphosphorylase activity"/>
    <property type="evidence" value="ECO:0007669"/>
    <property type="project" value="UniProtKB-UniRule"/>
</dbReference>
<sequence length="214" mass="21784">MHPTRNLRGLYVITDGALLGGSDRLVPAVAAAIAGGAALVQYRDKSADAGRRRWEAEDLAMLCRPLGIPLIINDDVELAVAVGAGGVHLGLEDGDIAAARAALGPAAIIGATCHADLERALAAVEAGADYVAFGRFFPSRTKPGAPPATLALLREARARLQVPICAIGGVTPENAPELVAAGADLLAVVHGVFGQPDIRAAAAAYAGVFKDKGE</sequence>
<keyword evidence="14" id="KW-1185">Reference proteome</keyword>
<dbReference type="SUPFAM" id="SSF51391">
    <property type="entry name" value="Thiamin phosphate synthase"/>
    <property type="match status" value="1"/>
</dbReference>
<comment type="cofactor">
    <cofactor evidence="9">
        <name>Mg(2+)</name>
        <dbReference type="ChEBI" id="CHEBI:18420"/>
    </cofactor>
    <text evidence="9">Binds 1 Mg(2+) ion per subunit.</text>
</comment>
<comment type="caution">
    <text evidence="13">The sequence shown here is derived from an EMBL/GenBank/DDBJ whole genome shotgun (WGS) entry which is preliminary data.</text>
</comment>
<keyword evidence="5 9" id="KW-0784">Thiamine biosynthesis</keyword>
<evidence type="ECO:0000256" key="1">
    <source>
        <dbReference type="ARBA" id="ARBA00005165"/>
    </source>
</evidence>
<evidence type="ECO:0000256" key="10">
    <source>
        <dbReference type="RuleBase" id="RU003826"/>
    </source>
</evidence>
<reference evidence="13 14" key="1">
    <citation type="submission" date="2018-07" db="EMBL/GenBank/DDBJ databases">
        <title>Genomic Encyclopedia of Type Strains, Phase IV (KMG-IV): sequencing the most valuable type-strain genomes for metagenomic binning, comparative biology and taxonomic classification.</title>
        <authorList>
            <person name="Goeker M."/>
        </authorList>
    </citation>
    <scope>NUCLEOTIDE SEQUENCE [LARGE SCALE GENOMIC DNA]</scope>
    <source>
        <strain evidence="13 14">DSM 26407</strain>
    </source>
</reference>
<keyword evidence="3 9" id="KW-0479">Metal-binding</keyword>
<dbReference type="EC" id="2.5.1.3" evidence="9"/>